<evidence type="ECO:0000313" key="5">
    <source>
        <dbReference type="Proteomes" id="UP000006671"/>
    </source>
</evidence>
<evidence type="ECO:0000313" key="4">
    <source>
        <dbReference type="EMBL" id="EFC36006.1"/>
    </source>
</evidence>
<dbReference type="SUPFAM" id="SSF58038">
    <property type="entry name" value="SNARE fusion complex"/>
    <property type="match status" value="1"/>
</dbReference>
<evidence type="ECO:0000256" key="2">
    <source>
        <dbReference type="SAM" id="Phobius"/>
    </source>
</evidence>
<evidence type="ECO:0000259" key="3">
    <source>
        <dbReference type="PROSITE" id="PS50192"/>
    </source>
</evidence>
<dbReference type="EMBL" id="GG738960">
    <property type="protein sequence ID" value="EFC36006.1"/>
    <property type="molecule type" value="Genomic_DNA"/>
</dbReference>
<dbReference type="KEGG" id="ngr:NAEGRDRAFT_76330"/>
<dbReference type="InterPro" id="IPR010989">
    <property type="entry name" value="SNARE"/>
</dbReference>
<organism evidence="5">
    <name type="scientific">Naegleria gruberi</name>
    <name type="common">Amoeba</name>
    <dbReference type="NCBI Taxonomy" id="5762"/>
    <lineage>
        <taxon>Eukaryota</taxon>
        <taxon>Discoba</taxon>
        <taxon>Heterolobosea</taxon>
        <taxon>Tetramitia</taxon>
        <taxon>Eutetramitia</taxon>
        <taxon>Vahlkampfiidae</taxon>
        <taxon>Naegleria</taxon>
    </lineage>
</organism>
<proteinExistence type="predicted"/>
<feature type="coiled-coil region" evidence="1">
    <location>
        <begin position="184"/>
        <end position="211"/>
    </location>
</feature>
<dbReference type="InterPro" id="IPR000727">
    <property type="entry name" value="T_SNARE_dom"/>
</dbReference>
<feature type="transmembrane region" description="Helical" evidence="2">
    <location>
        <begin position="230"/>
        <end position="249"/>
    </location>
</feature>
<reference evidence="4 5" key="1">
    <citation type="journal article" date="2010" name="Cell">
        <title>The genome of Naegleria gruberi illuminates early eukaryotic versatility.</title>
        <authorList>
            <person name="Fritz-Laylin L.K."/>
            <person name="Prochnik S.E."/>
            <person name="Ginger M.L."/>
            <person name="Dacks J.B."/>
            <person name="Carpenter M.L."/>
            <person name="Field M.C."/>
            <person name="Kuo A."/>
            <person name="Paredez A."/>
            <person name="Chapman J."/>
            <person name="Pham J."/>
            <person name="Shu S."/>
            <person name="Neupane R."/>
            <person name="Cipriano M."/>
            <person name="Mancuso J."/>
            <person name="Tu H."/>
            <person name="Salamov A."/>
            <person name="Lindquist E."/>
            <person name="Shapiro H."/>
            <person name="Lucas S."/>
            <person name="Grigoriev I.V."/>
            <person name="Cande W.Z."/>
            <person name="Fulton C."/>
            <person name="Rokhsar D.S."/>
            <person name="Dawson S.C."/>
        </authorList>
    </citation>
    <scope>NUCLEOTIDE SEQUENCE [LARGE SCALE GENOMIC DNA]</scope>
    <source>
        <strain evidence="4 5">NEG-M</strain>
    </source>
</reference>
<dbReference type="Proteomes" id="UP000006671">
    <property type="component" value="Unassembled WGS sequence"/>
</dbReference>
<keyword evidence="1" id="KW-0175">Coiled coil</keyword>
<dbReference type="GeneID" id="8856306"/>
<dbReference type="SUPFAM" id="SSF47661">
    <property type="entry name" value="t-snare proteins"/>
    <property type="match status" value="1"/>
</dbReference>
<dbReference type="AlphaFoldDB" id="D2W4J6"/>
<keyword evidence="2" id="KW-1133">Transmembrane helix</keyword>
<sequence length="254" mass="30222">MQSVISIRNEIQNIEYEIQSFISHLLRESNNNDMNEIYYDEIDKQIFESSNHLNLLKSIIDQSKYSSDQYHQQLHYKSIIQFLNHSLNHCKHLLSFTQNLKDRKKFTKNNQSHLLFNENENNTLEEEEITNENRNDFIIQQELMKQLSSSTDLQDAQDTEITAIQISELLTAFESKVEEQGELMNMFENNIEQANDCMDQANEELRKLNKKDDTKLPFPYNILPTYVSHFIKYFVSYLFVILGLIIFIYDRIKL</sequence>
<keyword evidence="2" id="KW-0472">Membrane</keyword>
<dbReference type="GO" id="GO:0016192">
    <property type="term" value="P:vesicle-mediated transport"/>
    <property type="evidence" value="ECO:0007669"/>
    <property type="project" value="InterPro"/>
</dbReference>
<protein>
    <submittedName>
        <fullName evidence="4">Predicted protein</fullName>
    </submittedName>
</protein>
<keyword evidence="5" id="KW-1185">Reference proteome</keyword>
<dbReference type="InParanoid" id="D2W4J6"/>
<dbReference type="GO" id="GO:0016020">
    <property type="term" value="C:membrane"/>
    <property type="evidence" value="ECO:0007669"/>
    <property type="project" value="InterPro"/>
</dbReference>
<dbReference type="VEuPathDB" id="AmoebaDB:NAEGRDRAFT_76330"/>
<keyword evidence="2" id="KW-0812">Transmembrane</keyword>
<dbReference type="OMA" id="QANDCMD"/>
<dbReference type="RefSeq" id="XP_002668750.1">
    <property type="nucleotide sequence ID" value="XM_002668704.1"/>
</dbReference>
<gene>
    <name evidence="4" type="ORF">NAEGRDRAFT_76330</name>
</gene>
<dbReference type="PROSITE" id="PS50192">
    <property type="entry name" value="T_SNARE"/>
    <property type="match status" value="1"/>
</dbReference>
<dbReference type="Gene3D" id="1.20.5.110">
    <property type="match status" value="1"/>
</dbReference>
<feature type="domain" description="T-SNARE coiled-coil homology" evidence="3">
    <location>
        <begin position="177"/>
        <end position="208"/>
    </location>
</feature>
<dbReference type="OrthoDB" id="10267074at2759"/>
<accession>D2W4J6</accession>
<evidence type="ECO:0000256" key="1">
    <source>
        <dbReference type="SAM" id="Coils"/>
    </source>
</evidence>
<name>D2W4J6_NAEGR</name>